<evidence type="ECO:0000256" key="2">
    <source>
        <dbReference type="SAM" id="SignalP"/>
    </source>
</evidence>
<dbReference type="GeneID" id="100906183"/>
<evidence type="ECO:0000313" key="4">
    <source>
        <dbReference type="RefSeq" id="XP_018497262.1"/>
    </source>
</evidence>
<protein>
    <submittedName>
        <fullName evidence="4">Uncharacterized protein LOC100906183</fullName>
    </submittedName>
</protein>
<dbReference type="RefSeq" id="XP_018497262.1">
    <property type="nucleotide sequence ID" value="XM_018641746.1"/>
</dbReference>
<organism evidence="3 4">
    <name type="scientific">Galendromus occidentalis</name>
    <name type="common">western predatory mite</name>
    <dbReference type="NCBI Taxonomy" id="34638"/>
    <lineage>
        <taxon>Eukaryota</taxon>
        <taxon>Metazoa</taxon>
        <taxon>Ecdysozoa</taxon>
        <taxon>Arthropoda</taxon>
        <taxon>Chelicerata</taxon>
        <taxon>Arachnida</taxon>
        <taxon>Acari</taxon>
        <taxon>Parasitiformes</taxon>
        <taxon>Mesostigmata</taxon>
        <taxon>Gamasina</taxon>
        <taxon>Phytoseioidea</taxon>
        <taxon>Phytoseiidae</taxon>
        <taxon>Typhlodrominae</taxon>
        <taxon>Galendromus</taxon>
    </lineage>
</organism>
<proteinExistence type="predicted"/>
<reference evidence="4" key="1">
    <citation type="submission" date="2025-08" db="UniProtKB">
        <authorList>
            <consortium name="RefSeq"/>
        </authorList>
    </citation>
    <scope>IDENTIFICATION</scope>
</reference>
<accession>A0AAJ7PAX7</accession>
<feature type="region of interest" description="Disordered" evidence="1">
    <location>
        <begin position="126"/>
        <end position="147"/>
    </location>
</feature>
<feature type="signal peptide" evidence="2">
    <location>
        <begin position="1"/>
        <end position="34"/>
    </location>
</feature>
<sequence length="190" mass="21042">MEFLLDVFRPGLNKMKTSSLLMIIAALLAGMARGESCVCSSFWECTSTGGSPVGLCDEDPIQVCCLDGDPNQAKGLGGEMIGPVFRVKSEVNPGRESPPPPVRLFGDRRVTPLISSIFRDSIPVRRLRTTHTESPAESSEDRKSLDAFPQNLVSPPEIINPLPADRNREFALHRRRNRTVIYAYSSRVER</sequence>
<keyword evidence="3" id="KW-1185">Reference proteome</keyword>
<feature type="chain" id="PRO_5042486252" evidence="2">
    <location>
        <begin position="35"/>
        <end position="190"/>
    </location>
</feature>
<dbReference type="Proteomes" id="UP000694867">
    <property type="component" value="Unplaced"/>
</dbReference>
<name>A0AAJ7PAX7_9ACAR</name>
<evidence type="ECO:0000256" key="1">
    <source>
        <dbReference type="SAM" id="MobiDB-lite"/>
    </source>
</evidence>
<dbReference type="AlphaFoldDB" id="A0AAJ7PAX7"/>
<keyword evidence="2" id="KW-0732">Signal</keyword>
<evidence type="ECO:0000313" key="3">
    <source>
        <dbReference type="Proteomes" id="UP000694867"/>
    </source>
</evidence>
<dbReference type="KEGG" id="goe:100906183"/>
<gene>
    <name evidence="4" type="primary">LOC100906183</name>
</gene>